<dbReference type="AlphaFoldDB" id="A0A1H9HAY5"/>
<protein>
    <submittedName>
        <fullName evidence="1">Uncharacterized protein</fullName>
    </submittedName>
</protein>
<dbReference type="EMBL" id="FOEL01000006">
    <property type="protein sequence ID" value="SEQ59480.1"/>
    <property type="molecule type" value="Genomic_DNA"/>
</dbReference>
<dbReference type="RefSeq" id="WP_089986022.1">
    <property type="nucleotide sequence ID" value="NZ_FMVP01000006.1"/>
</dbReference>
<organism evidence="1 2">
    <name type="scientific">Lysinibacillus fusiformis</name>
    <dbReference type="NCBI Taxonomy" id="28031"/>
    <lineage>
        <taxon>Bacteria</taxon>
        <taxon>Bacillati</taxon>
        <taxon>Bacillota</taxon>
        <taxon>Bacilli</taxon>
        <taxon>Bacillales</taxon>
        <taxon>Bacillaceae</taxon>
        <taxon>Lysinibacillus</taxon>
    </lineage>
</organism>
<evidence type="ECO:0000313" key="2">
    <source>
        <dbReference type="Proteomes" id="UP000199410"/>
    </source>
</evidence>
<sequence>MNITLSTLDRKLVVTFPIIPVDMEWSRSTKSSVLSTLKQDIDMMENHELRKLNIKSFFPDNGRIAGKKYSFQKDKTSGRRIVEILNWWQDQKTALRLVVTAKDGRTLVNHGVKIIEFAKGLDKVSDYTYTLVLQEHIVLRGI</sequence>
<proteinExistence type="predicted"/>
<dbReference type="Proteomes" id="UP000199410">
    <property type="component" value="Unassembled WGS sequence"/>
</dbReference>
<gene>
    <name evidence="1" type="ORF">SAMN02787113_01970</name>
</gene>
<comment type="caution">
    <text evidence="1">The sequence shown here is derived from an EMBL/GenBank/DDBJ whole genome shotgun (WGS) entry which is preliminary data.</text>
</comment>
<name>A0A1H9HAY5_9BACI</name>
<reference evidence="1 2" key="1">
    <citation type="submission" date="2016-10" db="EMBL/GenBank/DDBJ databases">
        <authorList>
            <person name="Varghese N."/>
            <person name="Submissions S."/>
        </authorList>
    </citation>
    <scope>NUCLEOTIDE SEQUENCE [LARGE SCALE GENOMIC DNA]</scope>
    <source>
        <strain evidence="1 2">TC-13</strain>
    </source>
</reference>
<accession>A0A1H9HAY5</accession>
<evidence type="ECO:0000313" key="1">
    <source>
        <dbReference type="EMBL" id="SEQ59480.1"/>
    </source>
</evidence>